<dbReference type="AlphaFoldDB" id="A0A8J5UUY3"/>
<dbReference type="EMBL" id="JAAOIC020000044">
    <property type="protein sequence ID" value="KAG8038100.1"/>
    <property type="molecule type" value="Genomic_DNA"/>
</dbReference>
<dbReference type="OrthoDB" id="10251230at2759"/>
<dbReference type="InterPro" id="IPR001619">
    <property type="entry name" value="Sec1-like"/>
</dbReference>
<protein>
    <recommendedName>
        <fullName evidence="3">Protein sly1 homolog</fullName>
    </recommendedName>
</protein>
<dbReference type="GO" id="GO:0016192">
    <property type="term" value="P:vesicle-mediated transport"/>
    <property type="evidence" value="ECO:0007669"/>
    <property type="project" value="InterPro"/>
</dbReference>
<dbReference type="PANTHER" id="PTHR11679">
    <property type="entry name" value="VESICLE PROTEIN SORTING-ASSOCIATED"/>
    <property type="match status" value="1"/>
</dbReference>
<dbReference type="FunFam" id="1.25.40.60:FF:000002">
    <property type="entry name" value="Sec1 family domain containing 1"/>
    <property type="match status" value="1"/>
</dbReference>
<gene>
    <name evidence="1" type="ORF">G9C98_006425</name>
</gene>
<reference evidence="1" key="1">
    <citation type="submission" date="2020-03" db="EMBL/GenBank/DDBJ databases">
        <authorList>
            <person name="Chebbi M.A."/>
            <person name="Drezen J.M."/>
        </authorList>
    </citation>
    <scope>NUCLEOTIDE SEQUENCE</scope>
    <source>
        <tissue evidence="1">Whole body</tissue>
    </source>
</reference>
<evidence type="ECO:0000313" key="2">
    <source>
        <dbReference type="Proteomes" id="UP000729913"/>
    </source>
</evidence>
<dbReference type="Proteomes" id="UP000729913">
    <property type="component" value="Unassembled WGS sequence"/>
</dbReference>
<dbReference type="PIRSF" id="PIRSF005715">
    <property type="entry name" value="VPS45_Sec1"/>
    <property type="match status" value="1"/>
</dbReference>
<name>A0A8J5UUY3_9HYME</name>
<organism evidence="1 2">
    <name type="scientific">Cotesia typhae</name>
    <dbReference type="NCBI Taxonomy" id="2053667"/>
    <lineage>
        <taxon>Eukaryota</taxon>
        <taxon>Metazoa</taxon>
        <taxon>Ecdysozoa</taxon>
        <taxon>Arthropoda</taxon>
        <taxon>Hexapoda</taxon>
        <taxon>Insecta</taxon>
        <taxon>Pterygota</taxon>
        <taxon>Neoptera</taxon>
        <taxon>Endopterygota</taxon>
        <taxon>Hymenoptera</taxon>
        <taxon>Apocrita</taxon>
        <taxon>Ichneumonoidea</taxon>
        <taxon>Braconidae</taxon>
        <taxon>Microgastrinae</taxon>
        <taxon>Cotesia</taxon>
    </lineage>
</organism>
<evidence type="ECO:0008006" key="3">
    <source>
        <dbReference type="Google" id="ProtNLM"/>
    </source>
</evidence>
<proteinExistence type="predicted"/>
<comment type="caution">
    <text evidence="1">The sequence shown here is derived from an EMBL/GenBank/DDBJ whole genome shotgun (WGS) entry which is preliminary data.</text>
</comment>
<reference evidence="1" key="2">
    <citation type="submission" date="2021-04" db="EMBL/GenBank/DDBJ databases">
        <title>Genome-wide patterns of bracovirus chromosomal integration into multiple host tissues during parasitism.</title>
        <authorList>
            <person name="Chebbi M.A.C."/>
        </authorList>
    </citation>
    <scope>NUCLEOTIDE SEQUENCE</scope>
    <source>
        <tissue evidence="1">Whole body</tissue>
    </source>
</reference>
<accession>A0A8J5UUY3</accession>
<dbReference type="Pfam" id="PF00995">
    <property type="entry name" value="Sec1"/>
    <property type="match status" value="1"/>
</dbReference>
<evidence type="ECO:0000313" key="1">
    <source>
        <dbReference type="EMBL" id="KAG8038100.1"/>
    </source>
</evidence>
<keyword evidence="2" id="KW-1185">Reference proteome</keyword>
<sequence length="559" mass="63591">MMTLREKQIHALKQMLNLNQQETKATTAVPTWKILIYDRVGQDIISPLISVKELRDLEENIGRIGQDFQSGLYDIYHLNFISPISRQKMEDLASAALLAGAVANIQKVFDQYLNFITLEDDMFVLRHQNSDMISYHAINRGEIKDTEMESIMDIIVDSLFSVFVTLGTVPIIRCPRGNAAEMVAKKLDKKLRENVWDTRNSLFQGEVAGTGHFSFQRPLLIVLDRSVDMATPLHHTWTYQALAHDVLELALNRLVIEENVGRSPAGGARSKTRPCELNNTDRFWSQHKGTNNTARLTNAVNSLPQLLDMKRLIDMHTTIATGILNSIKSRRLDTFFEIEEKIMSKQTLDRSILDIINDPEAGTPEDKIRLFIIYYLCTNMSEVEFNKHEAALANAGCDLNPLLYIKRWRGYTKLSSIQNSYEGGGTKTVSMFSKLMNQGSSFVMEGVKNLVVKKHNLPVTKIVDELIEMKQSSSTEDYYYLDPKQLKQIEHVPKNRTTFQDVIVFIVGGGNYIEYQNLNDYVKQKTSSGANKRVIYGSTTLINARQFIKQLSLLGQEVH</sequence>